<accession>A0A2M9BK80</accession>
<proteinExistence type="inferred from homology"/>
<dbReference type="Gene3D" id="3.90.470.20">
    <property type="entry name" value="4'-phosphopantetheinyl transferase domain"/>
    <property type="match status" value="1"/>
</dbReference>
<organism evidence="4 5">
    <name type="scientific">Mumia flava</name>
    <dbReference type="NCBI Taxonomy" id="1348852"/>
    <lineage>
        <taxon>Bacteria</taxon>
        <taxon>Bacillati</taxon>
        <taxon>Actinomycetota</taxon>
        <taxon>Actinomycetes</taxon>
        <taxon>Propionibacteriales</taxon>
        <taxon>Nocardioidaceae</taxon>
        <taxon>Mumia</taxon>
    </lineage>
</organism>
<evidence type="ECO:0000259" key="3">
    <source>
        <dbReference type="Pfam" id="PF01648"/>
    </source>
</evidence>
<dbReference type="GO" id="GO:0005829">
    <property type="term" value="C:cytosol"/>
    <property type="evidence" value="ECO:0007669"/>
    <property type="project" value="TreeGrafter"/>
</dbReference>
<dbReference type="GO" id="GO:0008897">
    <property type="term" value="F:holo-[acyl-carrier-protein] synthase activity"/>
    <property type="evidence" value="ECO:0007669"/>
    <property type="project" value="InterPro"/>
</dbReference>
<comment type="caution">
    <text evidence="4">The sequence shown here is derived from an EMBL/GenBank/DDBJ whole genome shotgun (WGS) entry which is preliminary data.</text>
</comment>
<sequence>MELSSRVASTASVLATAPDAPDWLTPLERDRWSALRRADDRDAFAAAHVLVRQVAGEALGRDPRRLVVIQCCATCGGPHGRPRIDGESRLHVSLAHTRTHVAALAADEACGIDVEDLGRLRGRALPARALTAQERAWVSGADDPARRFGMIWVRKEALVKAGAMTIDELGEVTVVGGDGQWARCVRDTSVESLDAVGALVAATARRVAEPEARPPAA</sequence>
<dbReference type="Pfam" id="PF01648">
    <property type="entry name" value="ACPS"/>
    <property type="match status" value="1"/>
</dbReference>
<dbReference type="EMBL" id="PGEZ01000001">
    <property type="protein sequence ID" value="PJJ58332.1"/>
    <property type="molecule type" value="Genomic_DNA"/>
</dbReference>
<keyword evidence="5" id="KW-1185">Reference proteome</keyword>
<dbReference type="RefSeq" id="WP_100414928.1">
    <property type="nucleotide sequence ID" value="NZ_PGEZ01000001.1"/>
</dbReference>
<protein>
    <submittedName>
        <fullName evidence="4">4'-phosphopantetheinyl transferase</fullName>
    </submittedName>
</protein>
<dbReference type="GO" id="GO:0000287">
    <property type="term" value="F:magnesium ion binding"/>
    <property type="evidence" value="ECO:0007669"/>
    <property type="project" value="InterPro"/>
</dbReference>
<gene>
    <name evidence="4" type="ORF">CLV56_2583</name>
</gene>
<name>A0A2M9BK80_9ACTN</name>
<reference evidence="4 5" key="1">
    <citation type="submission" date="2017-11" db="EMBL/GenBank/DDBJ databases">
        <title>Genomic Encyclopedia of Archaeal and Bacterial Type Strains, Phase II (KMG-II): From Individual Species to Whole Genera.</title>
        <authorList>
            <person name="Goeker M."/>
        </authorList>
    </citation>
    <scope>NUCLEOTIDE SEQUENCE [LARGE SCALE GENOMIC DNA]</scope>
    <source>
        <strain evidence="4 5">DSM 27763</strain>
    </source>
</reference>
<dbReference type="PANTHER" id="PTHR12215">
    <property type="entry name" value="PHOSPHOPANTETHEINE TRANSFERASE"/>
    <property type="match status" value="1"/>
</dbReference>
<dbReference type="InterPro" id="IPR008278">
    <property type="entry name" value="4-PPantetheinyl_Trfase_dom"/>
</dbReference>
<evidence type="ECO:0000256" key="2">
    <source>
        <dbReference type="ARBA" id="ARBA00022679"/>
    </source>
</evidence>
<feature type="domain" description="4'-phosphopantetheinyl transferase" evidence="3">
    <location>
        <begin position="110"/>
        <end position="161"/>
    </location>
</feature>
<dbReference type="AlphaFoldDB" id="A0A2M9BK80"/>
<dbReference type="PANTHER" id="PTHR12215:SF10">
    <property type="entry name" value="L-AMINOADIPATE-SEMIALDEHYDE DEHYDROGENASE-PHOSPHOPANTETHEINYL TRANSFERASE"/>
    <property type="match status" value="1"/>
</dbReference>
<evidence type="ECO:0000313" key="5">
    <source>
        <dbReference type="Proteomes" id="UP000230842"/>
    </source>
</evidence>
<evidence type="ECO:0000313" key="4">
    <source>
        <dbReference type="EMBL" id="PJJ58332.1"/>
    </source>
</evidence>
<keyword evidence="2 4" id="KW-0808">Transferase</keyword>
<dbReference type="GO" id="GO:0019878">
    <property type="term" value="P:lysine biosynthetic process via aminoadipic acid"/>
    <property type="evidence" value="ECO:0007669"/>
    <property type="project" value="TreeGrafter"/>
</dbReference>
<evidence type="ECO:0000256" key="1">
    <source>
        <dbReference type="ARBA" id="ARBA00010990"/>
    </source>
</evidence>
<comment type="similarity">
    <text evidence="1">Belongs to the P-Pant transferase superfamily. Gsp/Sfp/HetI/AcpT family.</text>
</comment>
<dbReference type="InterPro" id="IPR037143">
    <property type="entry name" value="4-PPantetheinyl_Trfase_dom_sf"/>
</dbReference>
<dbReference type="InterPro" id="IPR050559">
    <property type="entry name" value="P-Pant_transferase_sf"/>
</dbReference>
<dbReference type="Proteomes" id="UP000230842">
    <property type="component" value="Unassembled WGS sequence"/>
</dbReference>
<dbReference type="SUPFAM" id="SSF56214">
    <property type="entry name" value="4'-phosphopantetheinyl transferase"/>
    <property type="match status" value="2"/>
</dbReference>
<dbReference type="OrthoDB" id="190168at2"/>